<evidence type="ECO:0000256" key="7">
    <source>
        <dbReference type="SAM" id="Phobius"/>
    </source>
</evidence>
<evidence type="ECO:0000256" key="2">
    <source>
        <dbReference type="ARBA" id="ARBA00022448"/>
    </source>
</evidence>
<dbReference type="InterPro" id="IPR006153">
    <property type="entry name" value="Cation/H_exchanger_TM"/>
</dbReference>
<protein>
    <recommendedName>
        <fullName evidence="9">Cation/H+ exchanger transmembrane domain-containing protein</fullName>
    </recommendedName>
</protein>
<dbReference type="GO" id="GO:0015297">
    <property type="term" value="F:antiporter activity"/>
    <property type="evidence" value="ECO:0007669"/>
    <property type="project" value="InterPro"/>
</dbReference>
<feature type="transmembrane region" description="Helical" evidence="7">
    <location>
        <begin position="68"/>
        <end position="90"/>
    </location>
</feature>
<keyword evidence="11" id="KW-1185">Reference proteome</keyword>
<comment type="caution">
    <text evidence="10">The sequence shown here is derived from an EMBL/GenBank/DDBJ whole genome shotgun (WGS) entry which is preliminary data.</text>
</comment>
<evidence type="ECO:0000313" key="11">
    <source>
        <dbReference type="Proteomes" id="UP001220324"/>
    </source>
</evidence>
<sequence length="125" mass="13348">MLTLLIALASAFLTQAIGIHAIFGGFPIGLICPHEGGFAIKMTETIEDLFAAPFLPLTNSGLLDNRTVWGYVIGIIAIAFTAKVIGGAVASRFCGMLWRESVTIGVFPFLGGEDYRALQFVLQLA</sequence>
<evidence type="ECO:0000256" key="8">
    <source>
        <dbReference type="SAM" id="SignalP"/>
    </source>
</evidence>
<gene>
    <name evidence="10" type="ORF">N7494_006896</name>
</gene>
<organism evidence="10 11">
    <name type="scientific">Penicillium frequentans</name>
    <dbReference type="NCBI Taxonomy" id="3151616"/>
    <lineage>
        <taxon>Eukaryota</taxon>
        <taxon>Fungi</taxon>
        <taxon>Dikarya</taxon>
        <taxon>Ascomycota</taxon>
        <taxon>Pezizomycotina</taxon>
        <taxon>Eurotiomycetes</taxon>
        <taxon>Eurotiomycetidae</taxon>
        <taxon>Eurotiales</taxon>
        <taxon>Aspergillaceae</taxon>
        <taxon>Penicillium</taxon>
    </lineage>
</organism>
<evidence type="ECO:0000256" key="4">
    <source>
        <dbReference type="ARBA" id="ARBA00022989"/>
    </source>
</evidence>
<keyword evidence="8" id="KW-0732">Signal</keyword>
<reference evidence="10 11" key="1">
    <citation type="journal article" date="2023" name="IMA Fungus">
        <title>Comparative genomic study of the Penicillium genus elucidates a diverse pangenome and 15 lateral gene transfer events.</title>
        <authorList>
            <person name="Petersen C."/>
            <person name="Sorensen T."/>
            <person name="Nielsen M.R."/>
            <person name="Sondergaard T.E."/>
            <person name="Sorensen J.L."/>
            <person name="Fitzpatrick D.A."/>
            <person name="Frisvad J.C."/>
            <person name="Nielsen K.L."/>
        </authorList>
    </citation>
    <scope>NUCLEOTIDE SEQUENCE [LARGE SCALE GENOMIC DNA]</scope>
    <source>
        <strain evidence="10 11">IBT 35679</strain>
    </source>
</reference>
<dbReference type="InterPro" id="IPR038770">
    <property type="entry name" value="Na+/solute_symporter_sf"/>
</dbReference>
<dbReference type="PANTHER" id="PTHR32468:SF0">
    <property type="entry name" value="K(+)_H(+) ANTIPORTER 1"/>
    <property type="match status" value="1"/>
</dbReference>
<dbReference type="AlphaFoldDB" id="A0AAD6CX64"/>
<dbReference type="Pfam" id="PF00999">
    <property type="entry name" value="Na_H_Exchanger"/>
    <property type="match status" value="1"/>
</dbReference>
<feature type="chain" id="PRO_5042138662" description="Cation/H+ exchanger transmembrane domain-containing protein" evidence="8">
    <location>
        <begin position="17"/>
        <end position="125"/>
    </location>
</feature>
<proteinExistence type="predicted"/>
<feature type="signal peptide" evidence="8">
    <location>
        <begin position="1"/>
        <end position="16"/>
    </location>
</feature>
<keyword evidence="4 7" id="KW-1133">Transmembrane helix</keyword>
<evidence type="ECO:0000256" key="6">
    <source>
        <dbReference type="ARBA" id="ARBA00023136"/>
    </source>
</evidence>
<evidence type="ECO:0000256" key="3">
    <source>
        <dbReference type="ARBA" id="ARBA00022692"/>
    </source>
</evidence>
<accession>A0AAD6CX64</accession>
<comment type="subcellular location">
    <subcellularLocation>
        <location evidence="1">Membrane</location>
        <topology evidence="1">Multi-pass membrane protein</topology>
    </subcellularLocation>
</comment>
<dbReference type="EMBL" id="JAQIZZ010000005">
    <property type="protein sequence ID" value="KAJ5541820.1"/>
    <property type="molecule type" value="Genomic_DNA"/>
</dbReference>
<evidence type="ECO:0000259" key="9">
    <source>
        <dbReference type="Pfam" id="PF00999"/>
    </source>
</evidence>
<evidence type="ECO:0000256" key="1">
    <source>
        <dbReference type="ARBA" id="ARBA00004141"/>
    </source>
</evidence>
<evidence type="ECO:0000256" key="5">
    <source>
        <dbReference type="ARBA" id="ARBA00023065"/>
    </source>
</evidence>
<dbReference type="Proteomes" id="UP001220324">
    <property type="component" value="Unassembled WGS sequence"/>
</dbReference>
<keyword evidence="3 7" id="KW-0812">Transmembrane</keyword>
<dbReference type="GO" id="GO:0016020">
    <property type="term" value="C:membrane"/>
    <property type="evidence" value="ECO:0007669"/>
    <property type="project" value="UniProtKB-SubCell"/>
</dbReference>
<dbReference type="InterPro" id="IPR050794">
    <property type="entry name" value="CPA2_transporter"/>
</dbReference>
<evidence type="ECO:0000313" key="10">
    <source>
        <dbReference type="EMBL" id="KAJ5541820.1"/>
    </source>
</evidence>
<keyword evidence="5" id="KW-0406">Ion transport</keyword>
<keyword evidence="6 7" id="KW-0472">Membrane</keyword>
<keyword evidence="2" id="KW-0813">Transport</keyword>
<feature type="domain" description="Cation/H+ exchanger transmembrane" evidence="9">
    <location>
        <begin position="2"/>
        <end position="109"/>
    </location>
</feature>
<dbReference type="Gene3D" id="1.20.1530.20">
    <property type="match status" value="1"/>
</dbReference>
<name>A0AAD6CX64_9EURO</name>
<dbReference type="GO" id="GO:1902600">
    <property type="term" value="P:proton transmembrane transport"/>
    <property type="evidence" value="ECO:0007669"/>
    <property type="project" value="InterPro"/>
</dbReference>
<dbReference type="PANTHER" id="PTHR32468">
    <property type="entry name" value="CATION/H + ANTIPORTER"/>
    <property type="match status" value="1"/>
</dbReference>